<dbReference type="InterPro" id="IPR000701">
    <property type="entry name" value="SuccDH_FuR_B_TM-su"/>
</dbReference>
<name>A0A0D6ESZ2_SPOSA</name>
<sequence length="181" mass="19152">MTPEENLAYLNQQRAIRPSSPWHIYQPQLTSMSSIANRATGAFLSAGASCSPGFISTSSARPFCSILAPLIGCPRLPHRLPSPPSLSLAQYVRATGFYGIMLSQLAGVDSAALLDTFASLPGWMQLTAKAAIAGPAAYHTLNGFRHLGWDLGYFLNLKSSYMAGYAVIGASAVSTVALLSL</sequence>
<protein>
    <submittedName>
        <fullName evidence="9">SPOSA6832_04827-mRNA-1:cds</fullName>
    </submittedName>
</protein>
<dbReference type="PANTHER" id="PTHR10978:SF5">
    <property type="entry name" value="SUCCINATE DEHYDROGENASE CYTOCHROME B560 SUBUNIT, MITOCHONDRIAL"/>
    <property type="match status" value="1"/>
</dbReference>
<dbReference type="Pfam" id="PF01127">
    <property type="entry name" value="Sdh_cyt"/>
    <property type="match status" value="1"/>
</dbReference>
<reference evidence="10" key="1">
    <citation type="submission" date="2015-02" db="EMBL/GenBank/DDBJ databases">
        <authorList>
            <person name="Gon?alves P."/>
        </authorList>
    </citation>
    <scope>NUCLEOTIDE SEQUENCE [LARGE SCALE GENOMIC DNA]</scope>
</reference>
<evidence type="ECO:0000256" key="2">
    <source>
        <dbReference type="ARBA" id="ARBA00022617"/>
    </source>
</evidence>
<dbReference type="CDD" id="cd03499">
    <property type="entry name" value="SQR_TypeC_SdhC"/>
    <property type="match status" value="1"/>
</dbReference>
<evidence type="ECO:0000256" key="3">
    <source>
        <dbReference type="ARBA" id="ARBA00022692"/>
    </source>
</evidence>
<keyword evidence="3" id="KW-0812">Transmembrane</keyword>
<dbReference type="GO" id="GO:0016020">
    <property type="term" value="C:membrane"/>
    <property type="evidence" value="ECO:0007669"/>
    <property type="project" value="UniProtKB-SubCell"/>
</dbReference>
<dbReference type="GO" id="GO:0009055">
    <property type="term" value="F:electron transfer activity"/>
    <property type="evidence" value="ECO:0007669"/>
    <property type="project" value="InterPro"/>
</dbReference>
<evidence type="ECO:0000256" key="1">
    <source>
        <dbReference type="ARBA" id="ARBA00004370"/>
    </source>
</evidence>
<feature type="binding site" description="axial binding residue" evidence="8">
    <location>
        <position position="139"/>
    </location>
    <ligand>
        <name>heme</name>
        <dbReference type="ChEBI" id="CHEBI:30413"/>
        <note>ligand shared with second transmembrane subunit</note>
    </ligand>
    <ligandPart>
        <name>Fe</name>
        <dbReference type="ChEBI" id="CHEBI:18248"/>
    </ligandPart>
</feature>
<comment type="cofactor">
    <cofactor evidence="8">
        <name>heme</name>
        <dbReference type="ChEBI" id="CHEBI:30413"/>
    </cofactor>
    <text evidence="8">The heme is bound between the two transmembrane subunits.</text>
</comment>
<evidence type="ECO:0000256" key="4">
    <source>
        <dbReference type="ARBA" id="ARBA00022723"/>
    </source>
</evidence>
<keyword evidence="4 8" id="KW-0479">Metal-binding</keyword>
<dbReference type="OrthoDB" id="588261at2759"/>
<proteinExistence type="predicted"/>
<keyword evidence="6 8" id="KW-0408">Iron</keyword>
<dbReference type="InterPro" id="IPR034804">
    <property type="entry name" value="SQR/QFR_C/D"/>
</dbReference>
<dbReference type="GO" id="GO:0046872">
    <property type="term" value="F:metal ion binding"/>
    <property type="evidence" value="ECO:0007669"/>
    <property type="project" value="UniProtKB-KW"/>
</dbReference>
<dbReference type="Gene3D" id="1.20.1300.10">
    <property type="entry name" value="Fumarate reductase/succinate dehydrogenase, transmembrane subunit"/>
    <property type="match status" value="2"/>
</dbReference>
<keyword evidence="7" id="KW-0472">Membrane</keyword>
<keyword evidence="2 8" id="KW-0349">Heme</keyword>
<evidence type="ECO:0000256" key="7">
    <source>
        <dbReference type="ARBA" id="ARBA00023136"/>
    </source>
</evidence>
<evidence type="ECO:0000256" key="6">
    <source>
        <dbReference type="ARBA" id="ARBA00023004"/>
    </source>
</evidence>
<dbReference type="InterPro" id="IPR014314">
    <property type="entry name" value="Succ_DH_cytb556"/>
</dbReference>
<accession>A0A0D6ESZ2</accession>
<dbReference type="EMBL" id="CENE01000041">
    <property type="protein sequence ID" value="CEQ42958.1"/>
    <property type="molecule type" value="Genomic_DNA"/>
</dbReference>
<keyword evidence="10" id="KW-1185">Reference proteome</keyword>
<dbReference type="GO" id="GO:0005739">
    <property type="term" value="C:mitochondrion"/>
    <property type="evidence" value="ECO:0007669"/>
    <property type="project" value="GOC"/>
</dbReference>
<comment type="subcellular location">
    <subcellularLocation>
        <location evidence="1">Membrane</location>
    </subcellularLocation>
</comment>
<evidence type="ECO:0000313" key="9">
    <source>
        <dbReference type="EMBL" id="CEQ42958.1"/>
    </source>
</evidence>
<dbReference type="SUPFAM" id="SSF81343">
    <property type="entry name" value="Fumarate reductase respiratory complex transmembrane subunits"/>
    <property type="match status" value="1"/>
</dbReference>
<dbReference type="AlphaFoldDB" id="A0A0D6ESZ2"/>
<dbReference type="PANTHER" id="PTHR10978">
    <property type="entry name" value="SUCCINATE DEHYDROGENASE CYTOCHROME B560 SUBUNIT"/>
    <property type="match status" value="1"/>
</dbReference>
<evidence type="ECO:0000256" key="5">
    <source>
        <dbReference type="ARBA" id="ARBA00022989"/>
    </source>
</evidence>
<evidence type="ECO:0000313" key="10">
    <source>
        <dbReference type="Proteomes" id="UP000243876"/>
    </source>
</evidence>
<dbReference type="GO" id="GO:0006099">
    <property type="term" value="P:tricarboxylic acid cycle"/>
    <property type="evidence" value="ECO:0007669"/>
    <property type="project" value="InterPro"/>
</dbReference>
<gene>
    <name evidence="9" type="primary">SPOSA6832_04827</name>
</gene>
<evidence type="ECO:0000256" key="8">
    <source>
        <dbReference type="PIRSR" id="PIRSR000178-1"/>
    </source>
</evidence>
<keyword evidence="5" id="KW-1133">Transmembrane helix</keyword>
<dbReference type="Proteomes" id="UP000243876">
    <property type="component" value="Unassembled WGS sequence"/>
</dbReference>
<dbReference type="PIRSF" id="PIRSF000178">
    <property type="entry name" value="SDH_cyt_b560"/>
    <property type="match status" value="1"/>
</dbReference>
<dbReference type="GO" id="GO:0006121">
    <property type="term" value="P:mitochondrial electron transport, succinate to ubiquinone"/>
    <property type="evidence" value="ECO:0007669"/>
    <property type="project" value="TreeGrafter"/>
</dbReference>
<organism evidence="9 10">
    <name type="scientific">Sporidiobolus salmonicolor</name>
    <name type="common">Yeast-like fungus</name>
    <name type="synonym">Sporobolomyces salmonicolor</name>
    <dbReference type="NCBI Taxonomy" id="5005"/>
    <lineage>
        <taxon>Eukaryota</taxon>
        <taxon>Fungi</taxon>
        <taxon>Dikarya</taxon>
        <taxon>Basidiomycota</taxon>
        <taxon>Pucciniomycotina</taxon>
        <taxon>Microbotryomycetes</taxon>
        <taxon>Sporidiobolales</taxon>
        <taxon>Sporidiobolaceae</taxon>
        <taxon>Sporobolomyces</taxon>
    </lineage>
</organism>